<feature type="transmembrane region" description="Helical" evidence="5">
    <location>
        <begin position="187"/>
        <end position="208"/>
    </location>
</feature>
<evidence type="ECO:0000256" key="3">
    <source>
        <dbReference type="ARBA" id="ARBA00022989"/>
    </source>
</evidence>
<organism evidence="7 8">
    <name type="scientific">Methanobacterium bryantii</name>
    <dbReference type="NCBI Taxonomy" id="2161"/>
    <lineage>
        <taxon>Archaea</taxon>
        <taxon>Methanobacteriati</taxon>
        <taxon>Methanobacteriota</taxon>
        <taxon>Methanomada group</taxon>
        <taxon>Methanobacteria</taxon>
        <taxon>Methanobacteriales</taxon>
        <taxon>Methanobacteriaceae</taxon>
        <taxon>Methanobacterium</taxon>
    </lineage>
</organism>
<feature type="transmembrane region" description="Helical" evidence="5">
    <location>
        <begin position="20"/>
        <end position="44"/>
    </location>
</feature>
<keyword evidence="8" id="KW-1185">Reference proteome</keyword>
<evidence type="ECO:0000256" key="4">
    <source>
        <dbReference type="ARBA" id="ARBA00023136"/>
    </source>
</evidence>
<accession>A0A2A2H1B4</accession>
<keyword evidence="4 5" id="KW-0472">Membrane</keyword>
<feature type="transmembrane region" description="Helical" evidence="5">
    <location>
        <begin position="267"/>
        <end position="292"/>
    </location>
</feature>
<feature type="transmembrane region" description="Helical" evidence="5">
    <location>
        <begin position="298"/>
        <end position="319"/>
    </location>
</feature>
<dbReference type="EMBL" id="LMVM01000040">
    <property type="protein sequence ID" value="PAV03073.1"/>
    <property type="molecule type" value="Genomic_DNA"/>
</dbReference>
<dbReference type="GO" id="GO:0016020">
    <property type="term" value="C:membrane"/>
    <property type="evidence" value="ECO:0007669"/>
    <property type="project" value="UniProtKB-SubCell"/>
</dbReference>
<feature type="transmembrane region" description="Helical" evidence="5">
    <location>
        <begin position="242"/>
        <end position="260"/>
    </location>
</feature>
<dbReference type="Proteomes" id="UP000217784">
    <property type="component" value="Unassembled WGS sequence"/>
</dbReference>
<evidence type="ECO:0000256" key="1">
    <source>
        <dbReference type="ARBA" id="ARBA00004141"/>
    </source>
</evidence>
<protein>
    <submittedName>
        <fullName evidence="7">ABC transporter</fullName>
    </submittedName>
</protein>
<dbReference type="Pfam" id="PF12698">
    <property type="entry name" value="ABC2_membrane_3"/>
    <property type="match status" value="1"/>
</dbReference>
<dbReference type="RefSeq" id="WP_069583975.1">
    <property type="nucleotide sequence ID" value="NZ_LMVM01000040.1"/>
</dbReference>
<feature type="transmembrane region" description="Helical" evidence="5">
    <location>
        <begin position="351"/>
        <end position="371"/>
    </location>
</feature>
<reference evidence="7 8" key="1">
    <citation type="journal article" date="2017" name="BMC Genomics">
        <title>Genomic analysis of methanogenic archaea reveals a shift towards energy conservation.</title>
        <authorList>
            <person name="Gilmore S.P."/>
            <person name="Henske J.K."/>
            <person name="Sexton J.A."/>
            <person name="Solomon K.V."/>
            <person name="Seppala S."/>
            <person name="Yoo J.I."/>
            <person name="Huyett L.M."/>
            <person name="Pressman A."/>
            <person name="Cogan J.Z."/>
            <person name="Kivenson V."/>
            <person name="Peng X."/>
            <person name="Tan Y."/>
            <person name="Valentine D.L."/>
            <person name="O'Malley M.A."/>
        </authorList>
    </citation>
    <scope>NUCLEOTIDE SEQUENCE [LARGE SCALE GENOMIC DNA]</scope>
    <source>
        <strain evidence="7 8">M.o.H.</strain>
    </source>
</reference>
<sequence length="379" mass="41957">MKVIALAKKEAQDILTNRIYIMVVFVQIFIILGAFGLGVGSAVITDPGLLDKFGVTSHLTVGISENLKNSTIANDLSAQKLNVVYFKNMSKADKLLGSELIAVVTVSSSPKQDIVVQSDTSNPFYPIVSEKISDAVNKFKLEKKLQSAGISKEMIQKIENPVILNQINSNEDNIAKLALNTSYFVEIMYGFIVPFVLLLPFFLASNIVTDSIVGEKERKTFEMILMTPISSSMVVIGKILPILSFSLIQSIAWIILLDLLGVPIYNVFVLIFMLIFMGLAFIGIGILISMLVDSTKEANSAITLALMFATFILFMPLFIKMPYLEGILNIIPTVLMVKLSSTPIISWDMMLFFIPTILASTLIFAMAVTYFRHERAIRL</sequence>
<dbReference type="InterPro" id="IPR013525">
    <property type="entry name" value="ABC2_TM"/>
</dbReference>
<feature type="domain" description="ABC-2 type transporter transmembrane" evidence="6">
    <location>
        <begin position="21"/>
        <end position="344"/>
    </location>
</feature>
<evidence type="ECO:0000313" key="7">
    <source>
        <dbReference type="EMBL" id="PAV03073.1"/>
    </source>
</evidence>
<dbReference type="GO" id="GO:0140359">
    <property type="term" value="F:ABC-type transporter activity"/>
    <property type="evidence" value="ECO:0007669"/>
    <property type="project" value="InterPro"/>
</dbReference>
<name>A0A2A2H1B4_METBR</name>
<dbReference type="OrthoDB" id="37107at2157"/>
<evidence type="ECO:0000259" key="6">
    <source>
        <dbReference type="Pfam" id="PF12698"/>
    </source>
</evidence>
<comment type="caution">
    <text evidence="7">The sequence shown here is derived from an EMBL/GenBank/DDBJ whole genome shotgun (WGS) entry which is preliminary data.</text>
</comment>
<dbReference type="PANTHER" id="PTHR43471">
    <property type="entry name" value="ABC TRANSPORTER PERMEASE"/>
    <property type="match status" value="1"/>
</dbReference>
<evidence type="ECO:0000256" key="5">
    <source>
        <dbReference type="SAM" id="Phobius"/>
    </source>
</evidence>
<evidence type="ECO:0000313" key="8">
    <source>
        <dbReference type="Proteomes" id="UP000217784"/>
    </source>
</evidence>
<comment type="subcellular location">
    <subcellularLocation>
        <location evidence="1">Membrane</location>
        <topology evidence="1">Multi-pass membrane protein</topology>
    </subcellularLocation>
</comment>
<evidence type="ECO:0000256" key="2">
    <source>
        <dbReference type="ARBA" id="ARBA00022692"/>
    </source>
</evidence>
<dbReference type="AlphaFoldDB" id="A0A2A2H1B4"/>
<proteinExistence type="predicted"/>
<keyword evidence="3 5" id="KW-1133">Transmembrane helix</keyword>
<gene>
    <name evidence="7" type="ORF">ASJ80_07325</name>
</gene>
<keyword evidence="2 5" id="KW-0812">Transmembrane</keyword>